<feature type="compositionally biased region" description="Gly residues" evidence="1">
    <location>
        <begin position="1"/>
        <end position="11"/>
    </location>
</feature>
<accession>A0A4Q9PN99</accession>
<evidence type="ECO:0000313" key="2">
    <source>
        <dbReference type="EMBL" id="TBU55645.1"/>
    </source>
</evidence>
<evidence type="ECO:0000256" key="1">
    <source>
        <dbReference type="SAM" id="MobiDB-lite"/>
    </source>
</evidence>
<feature type="region of interest" description="Disordered" evidence="1">
    <location>
        <begin position="1"/>
        <end position="45"/>
    </location>
</feature>
<name>A0A4Q9PN99_9APHY</name>
<organism evidence="2 3">
    <name type="scientific">Dichomitus squalens</name>
    <dbReference type="NCBI Taxonomy" id="114155"/>
    <lineage>
        <taxon>Eukaryota</taxon>
        <taxon>Fungi</taxon>
        <taxon>Dikarya</taxon>
        <taxon>Basidiomycota</taxon>
        <taxon>Agaricomycotina</taxon>
        <taxon>Agaricomycetes</taxon>
        <taxon>Polyporales</taxon>
        <taxon>Polyporaceae</taxon>
        <taxon>Dichomitus</taxon>
    </lineage>
</organism>
<dbReference type="Proteomes" id="UP000292082">
    <property type="component" value="Unassembled WGS sequence"/>
</dbReference>
<reference evidence="2 3" key="1">
    <citation type="submission" date="2019-01" db="EMBL/GenBank/DDBJ databases">
        <title>Draft genome sequences of three monokaryotic isolates of the white-rot basidiomycete fungus Dichomitus squalens.</title>
        <authorList>
            <consortium name="DOE Joint Genome Institute"/>
            <person name="Lopez S.C."/>
            <person name="Andreopoulos B."/>
            <person name="Pangilinan J."/>
            <person name="Lipzen A."/>
            <person name="Riley R."/>
            <person name="Ahrendt S."/>
            <person name="Ng V."/>
            <person name="Barry K."/>
            <person name="Daum C."/>
            <person name="Grigoriev I.V."/>
            <person name="Hilden K.S."/>
            <person name="Makela M.R."/>
            <person name="de Vries R.P."/>
        </authorList>
    </citation>
    <scope>NUCLEOTIDE SEQUENCE [LARGE SCALE GENOMIC DNA]</scope>
    <source>
        <strain evidence="2 3">CBS 464.89</strain>
    </source>
</reference>
<protein>
    <submittedName>
        <fullName evidence="2">Uncharacterized protein</fullName>
    </submittedName>
</protein>
<keyword evidence="3" id="KW-1185">Reference proteome</keyword>
<dbReference type="AlphaFoldDB" id="A0A4Q9PN99"/>
<proteinExistence type="predicted"/>
<gene>
    <name evidence="2" type="ORF">BD310DRAFT_676645</name>
</gene>
<evidence type="ECO:0000313" key="3">
    <source>
        <dbReference type="Proteomes" id="UP000292082"/>
    </source>
</evidence>
<dbReference type="EMBL" id="ML145165">
    <property type="protein sequence ID" value="TBU55645.1"/>
    <property type="molecule type" value="Genomic_DNA"/>
</dbReference>
<sequence>MLAAFGDGGSRGVTTRPDNSRPETRVTRHPNACTRPGNSSFPDIGNRDIITIYGHEMPIACQAF</sequence>